<gene>
    <name evidence="1" type="ORF">SCAR479_09996</name>
</gene>
<organism evidence="1 2">
    <name type="scientific">Seiridium cardinale</name>
    <dbReference type="NCBI Taxonomy" id="138064"/>
    <lineage>
        <taxon>Eukaryota</taxon>
        <taxon>Fungi</taxon>
        <taxon>Dikarya</taxon>
        <taxon>Ascomycota</taxon>
        <taxon>Pezizomycotina</taxon>
        <taxon>Sordariomycetes</taxon>
        <taxon>Xylariomycetidae</taxon>
        <taxon>Amphisphaeriales</taxon>
        <taxon>Sporocadaceae</taxon>
        <taxon>Seiridium</taxon>
    </lineage>
</organism>
<protein>
    <submittedName>
        <fullName evidence="1">Heterokaryon incompatibility protein (HET) domain-containing protein</fullName>
    </submittedName>
</protein>
<proteinExistence type="predicted"/>
<dbReference type="Proteomes" id="UP001465668">
    <property type="component" value="Unassembled WGS sequence"/>
</dbReference>
<comment type="caution">
    <text evidence="1">The sequence shown here is derived from an EMBL/GenBank/DDBJ whole genome shotgun (WGS) entry which is preliminary data.</text>
</comment>
<dbReference type="EMBL" id="JARVKM010000052">
    <property type="protein sequence ID" value="KAK9773267.1"/>
    <property type="molecule type" value="Genomic_DNA"/>
</dbReference>
<name>A0ABR2XHP8_9PEZI</name>
<evidence type="ECO:0000313" key="2">
    <source>
        <dbReference type="Proteomes" id="UP001465668"/>
    </source>
</evidence>
<keyword evidence="2" id="KW-1185">Reference proteome</keyword>
<sequence>MLEETIATLDPTFKHLAIRDQNESDLMYLIWVHPSLDRFVEKEFRGRNAAATIMSAGETDIEALGRQEFDIKSLMSTSKVLAFDIIVEAPRDLMDYLADIDELTPWDLYRRAVHDYTKRKLTFESDAVKAFAGVGGRILDLITVETGGPATLFPGFPATHTL</sequence>
<accession>A0ABR2XHP8</accession>
<evidence type="ECO:0000313" key="1">
    <source>
        <dbReference type="EMBL" id="KAK9773267.1"/>
    </source>
</evidence>
<reference evidence="1 2" key="1">
    <citation type="submission" date="2024-02" db="EMBL/GenBank/DDBJ databases">
        <title>First draft genome assembly of two strains of Seiridium cardinale.</title>
        <authorList>
            <person name="Emiliani G."/>
            <person name="Scali E."/>
        </authorList>
    </citation>
    <scope>NUCLEOTIDE SEQUENCE [LARGE SCALE GENOMIC DNA]</scope>
    <source>
        <strain evidence="1 2">BM-138-000479</strain>
    </source>
</reference>